<keyword evidence="3" id="KW-1185">Reference proteome</keyword>
<evidence type="ECO:0000313" key="2">
    <source>
        <dbReference type="EMBL" id="KNE69793.1"/>
    </source>
</evidence>
<name>A0A0L0T4Q5_ALLM3</name>
<feature type="compositionally biased region" description="Basic and acidic residues" evidence="1">
    <location>
        <begin position="120"/>
        <end position="135"/>
    </location>
</feature>
<dbReference type="OrthoDB" id="20018at2759"/>
<sequence>MNLQDLYARYQDDRKRESLHLEKSWRDANRALLSASQQLHDHVTESCTDVLHQQHRVLQTAQKAHTEVLALQANVAAWSELLDGLNGSLMELGDAEHYTAVLTREAQIVARAVELAVVEPKRAETDAESDARGKEAAMGSNDGSRAN</sequence>
<gene>
    <name evidence="2" type="ORF">AMAG_14329</name>
</gene>
<dbReference type="VEuPathDB" id="FungiDB:AMAG_14329"/>
<dbReference type="Proteomes" id="UP000054350">
    <property type="component" value="Unassembled WGS sequence"/>
</dbReference>
<dbReference type="Pfam" id="PF06320">
    <property type="entry name" value="GCN5L1"/>
    <property type="match status" value="1"/>
</dbReference>
<organism evidence="2 3">
    <name type="scientific">Allomyces macrogynus (strain ATCC 38327)</name>
    <name type="common">Allomyces javanicus var. macrogynus</name>
    <dbReference type="NCBI Taxonomy" id="578462"/>
    <lineage>
        <taxon>Eukaryota</taxon>
        <taxon>Fungi</taxon>
        <taxon>Fungi incertae sedis</taxon>
        <taxon>Blastocladiomycota</taxon>
        <taxon>Blastocladiomycetes</taxon>
        <taxon>Blastocladiales</taxon>
        <taxon>Blastocladiaceae</taxon>
        <taxon>Allomyces</taxon>
    </lineage>
</organism>
<dbReference type="AlphaFoldDB" id="A0A0L0T4Q5"/>
<proteinExistence type="predicted"/>
<dbReference type="EMBL" id="GG745362">
    <property type="protein sequence ID" value="KNE69793.1"/>
    <property type="molecule type" value="Genomic_DNA"/>
</dbReference>
<reference evidence="2 3" key="1">
    <citation type="submission" date="2009-11" db="EMBL/GenBank/DDBJ databases">
        <title>Annotation of Allomyces macrogynus ATCC 38327.</title>
        <authorList>
            <consortium name="The Broad Institute Genome Sequencing Platform"/>
            <person name="Russ C."/>
            <person name="Cuomo C."/>
            <person name="Burger G."/>
            <person name="Gray M.W."/>
            <person name="Holland P.W.H."/>
            <person name="King N."/>
            <person name="Lang F.B.F."/>
            <person name="Roger A.J."/>
            <person name="Ruiz-Trillo I."/>
            <person name="Young S.K."/>
            <person name="Zeng Q."/>
            <person name="Gargeya S."/>
            <person name="Fitzgerald M."/>
            <person name="Haas B."/>
            <person name="Abouelleil A."/>
            <person name="Alvarado L."/>
            <person name="Arachchi H.M."/>
            <person name="Berlin A."/>
            <person name="Chapman S.B."/>
            <person name="Gearin G."/>
            <person name="Goldberg J."/>
            <person name="Griggs A."/>
            <person name="Gujja S."/>
            <person name="Hansen M."/>
            <person name="Heiman D."/>
            <person name="Howarth C."/>
            <person name="Larimer J."/>
            <person name="Lui A."/>
            <person name="MacDonald P.J.P."/>
            <person name="McCowen C."/>
            <person name="Montmayeur A."/>
            <person name="Murphy C."/>
            <person name="Neiman D."/>
            <person name="Pearson M."/>
            <person name="Priest M."/>
            <person name="Roberts A."/>
            <person name="Saif S."/>
            <person name="Shea T."/>
            <person name="Sisk P."/>
            <person name="Stolte C."/>
            <person name="Sykes S."/>
            <person name="Wortman J."/>
            <person name="Nusbaum C."/>
            <person name="Birren B."/>
        </authorList>
    </citation>
    <scope>NUCLEOTIDE SEQUENCE [LARGE SCALE GENOMIC DNA]</scope>
    <source>
        <strain evidence="2 3">ATCC 38327</strain>
    </source>
</reference>
<evidence type="ECO:0000256" key="1">
    <source>
        <dbReference type="SAM" id="MobiDB-lite"/>
    </source>
</evidence>
<feature type="region of interest" description="Disordered" evidence="1">
    <location>
        <begin position="120"/>
        <end position="147"/>
    </location>
</feature>
<reference evidence="3" key="2">
    <citation type="submission" date="2009-11" db="EMBL/GenBank/DDBJ databases">
        <title>The Genome Sequence of Allomyces macrogynus strain ATCC 38327.</title>
        <authorList>
            <consortium name="The Broad Institute Genome Sequencing Platform"/>
            <person name="Russ C."/>
            <person name="Cuomo C."/>
            <person name="Shea T."/>
            <person name="Young S.K."/>
            <person name="Zeng Q."/>
            <person name="Koehrsen M."/>
            <person name="Haas B."/>
            <person name="Borodovsky M."/>
            <person name="Guigo R."/>
            <person name="Alvarado L."/>
            <person name="Berlin A."/>
            <person name="Borenstein D."/>
            <person name="Chen Z."/>
            <person name="Engels R."/>
            <person name="Freedman E."/>
            <person name="Gellesch M."/>
            <person name="Goldberg J."/>
            <person name="Griggs A."/>
            <person name="Gujja S."/>
            <person name="Heiman D."/>
            <person name="Hepburn T."/>
            <person name="Howarth C."/>
            <person name="Jen D."/>
            <person name="Larson L."/>
            <person name="Lewis B."/>
            <person name="Mehta T."/>
            <person name="Park D."/>
            <person name="Pearson M."/>
            <person name="Roberts A."/>
            <person name="Saif S."/>
            <person name="Shenoy N."/>
            <person name="Sisk P."/>
            <person name="Stolte C."/>
            <person name="Sykes S."/>
            <person name="Walk T."/>
            <person name="White J."/>
            <person name="Yandava C."/>
            <person name="Burger G."/>
            <person name="Gray M.W."/>
            <person name="Holland P.W.H."/>
            <person name="King N."/>
            <person name="Lang F.B.F."/>
            <person name="Roger A.J."/>
            <person name="Ruiz-Trillo I."/>
            <person name="Lander E."/>
            <person name="Nusbaum C."/>
        </authorList>
    </citation>
    <scope>NUCLEOTIDE SEQUENCE [LARGE SCALE GENOMIC DNA]</scope>
    <source>
        <strain evidence="3">ATCC 38327</strain>
    </source>
</reference>
<protein>
    <submittedName>
        <fullName evidence="2">Uncharacterized protein</fullName>
    </submittedName>
</protein>
<evidence type="ECO:0000313" key="3">
    <source>
        <dbReference type="Proteomes" id="UP000054350"/>
    </source>
</evidence>
<accession>A0A0L0T4Q5</accession>